<dbReference type="Pfam" id="PF07690">
    <property type="entry name" value="MFS_1"/>
    <property type="match status" value="1"/>
</dbReference>
<reference evidence="7 8" key="1">
    <citation type="journal article" date="2007" name="Genome Res.">
        <title>Genome characteristics of facultatively symbiotic Frankia sp. strains reflect host range and host plant biogeography.</title>
        <authorList>
            <person name="Normand P."/>
            <person name="Lapierre P."/>
            <person name="Tisa L.S."/>
            <person name="Gogarten J.P."/>
            <person name="Alloisio N."/>
            <person name="Bagnarol E."/>
            <person name="Bassi C.A."/>
            <person name="Berry A.M."/>
            <person name="Bickhart D.M."/>
            <person name="Choisne N."/>
            <person name="Couloux A."/>
            <person name="Cournoyer B."/>
            <person name="Cruveiller S."/>
            <person name="Daubin V."/>
            <person name="Demange N."/>
            <person name="Francino M.P."/>
            <person name="Goltsman E."/>
            <person name="Huang Y."/>
            <person name="Kopp O.R."/>
            <person name="Labarre L."/>
            <person name="Lapidus A."/>
            <person name="Lavire C."/>
            <person name="Marechal J."/>
            <person name="Martinez M."/>
            <person name="Mastronunzio J.E."/>
            <person name="Mullin B.C."/>
            <person name="Niemann J."/>
            <person name="Pujic P."/>
            <person name="Rawnsley T."/>
            <person name="Rouy Z."/>
            <person name="Schenowitz C."/>
            <person name="Sellstedt A."/>
            <person name="Tavares F."/>
            <person name="Tomkins J.P."/>
            <person name="Vallenet D."/>
            <person name="Valverde C."/>
            <person name="Wall L.G."/>
            <person name="Wang Y."/>
            <person name="Medigue C."/>
            <person name="Benson D.R."/>
        </authorList>
    </citation>
    <scope>NUCLEOTIDE SEQUENCE [LARGE SCALE GENOMIC DNA]</scope>
    <source>
        <strain evidence="8">DSM 45986 / CECT 9034 / ACN14a</strain>
    </source>
</reference>
<dbReference type="PROSITE" id="PS50850">
    <property type="entry name" value="MFS"/>
    <property type="match status" value="1"/>
</dbReference>
<keyword evidence="4 5" id="KW-0472">Membrane</keyword>
<feature type="transmembrane region" description="Helical" evidence="5">
    <location>
        <begin position="23"/>
        <end position="46"/>
    </location>
</feature>
<dbReference type="InterPro" id="IPR011701">
    <property type="entry name" value="MFS"/>
</dbReference>
<accession>Q0RJR1</accession>
<feature type="transmembrane region" description="Helical" evidence="5">
    <location>
        <begin position="95"/>
        <end position="114"/>
    </location>
</feature>
<evidence type="ECO:0000313" key="7">
    <source>
        <dbReference type="EMBL" id="CAJ62251.1"/>
    </source>
</evidence>
<keyword evidence="3 5" id="KW-1133">Transmembrane helix</keyword>
<evidence type="ECO:0000256" key="3">
    <source>
        <dbReference type="ARBA" id="ARBA00022989"/>
    </source>
</evidence>
<dbReference type="HOGENOM" id="CLU_1683987_0_0_11"/>
<dbReference type="STRING" id="326424.FRAAL3608"/>
<evidence type="ECO:0000256" key="5">
    <source>
        <dbReference type="SAM" id="Phobius"/>
    </source>
</evidence>
<keyword evidence="2 5" id="KW-0812">Transmembrane</keyword>
<dbReference type="SUPFAM" id="SSF103473">
    <property type="entry name" value="MFS general substrate transporter"/>
    <property type="match status" value="1"/>
</dbReference>
<evidence type="ECO:0000256" key="1">
    <source>
        <dbReference type="ARBA" id="ARBA00004651"/>
    </source>
</evidence>
<dbReference type="Proteomes" id="UP000000657">
    <property type="component" value="Chromosome"/>
</dbReference>
<gene>
    <name evidence="7" type="ordered locus">FRAAL3608</name>
</gene>
<feature type="transmembrane region" description="Helical" evidence="5">
    <location>
        <begin position="126"/>
        <end position="148"/>
    </location>
</feature>
<evidence type="ECO:0000256" key="2">
    <source>
        <dbReference type="ARBA" id="ARBA00022692"/>
    </source>
</evidence>
<dbReference type="GO" id="GO:0005886">
    <property type="term" value="C:plasma membrane"/>
    <property type="evidence" value="ECO:0007669"/>
    <property type="project" value="UniProtKB-SubCell"/>
</dbReference>
<comment type="subcellular location">
    <subcellularLocation>
        <location evidence="1">Cell membrane</location>
        <topology evidence="1">Multi-pass membrane protein</topology>
    </subcellularLocation>
</comment>
<evidence type="ECO:0000259" key="6">
    <source>
        <dbReference type="PROSITE" id="PS50850"/>
    </source>
</evidence>
<keyword evidence="8" id="KW-1185">Reference proteome</keyword>
<evidence type="ECO:0000256" key="4">
    <source>
        <dbReference type="ARBA" id="ARBA00023136"/>
    </source>
</evidence>
<dbReference type="EMBL" id="CT573213">
    <property type="protein sequence ID" value="CAJ62251.1"/>
    <property type="molecule type" value="Genomic_DNA"/>
</dbReference>
<dbReference type="KEGG" id="fal:FRAAL3608"/>
<dbReference type="eggNOG" id="COG2814">
    <property type="taxonomic scope" value="Bacteria"/>
</dbReference>
<evidence type="ECO:0000313" key="8">
    <source>
        <dbReference type="Proteomes" id="UP000000657"/>
    </source>
</evidence>
<dbReference type="GO" id="GO:0022857">
    <property type="term" value="F:transmembrane transporter activity"/>
    <property type="evidence" value="ECO:0007669"/>
    <property type="project" value="InterPro"/>
</dbReference>
<proteinExistence type="predicted"/>
<dbReference type="Gene3D" id="1.20.1250.20">
    <property type="entry name" value="MFS general substrate transporter like domains"/>
    <property type="match status" value="1"/>
</dbReference>
<protein>
    <submittedName>
        <fullName evidence="7">Transmembrane efflux protein</fullName>
    </submittedName>
</protein>
<sequence>MLALQGVGAFAARSASRRLTSRLGTRTVVLAGLALAAAGTLPFGVTDGPADAVLLAAGLLVRGAGIGIVTVLTLAAAYHGLSRHEIGHASGASRILIQLGGALGVAGVTTLLAGQLGSPGAPTHVAFAHTFWLLIASILVGLLPALALPGRAAEDG</sequence>
<dbReference type="InterPro" id="IPR020846">
    <property type="entry name" value="MFS_dom"/>
</dbReference>
<organism evidence="7 8">
    <name type="scientific">Frankia alni (strain DSM 45986 / CECT 9034 / ACN14a)</name>
    <dbReference type="NCBI Taxonomy" id="326424"/>
    <lineage>
        <taxon>Bacteria</taxon>
        <taxon>Bacillati</taxon>
        <taxon>Actinomycetota</taxon>
        <taxon>Actinomycetes</taxon>
        <taxon>Frankiales</taxon>
        <taxon>Frankiaceae</taxon>
        <taxon>Frankia</taxon>
    </lineage>
</organism>
<name>Q0RJR1_FRAAA</name>
<feature type="transmembrane region" description="Helical" evidence="5">
    <location>
        <begin position="52"/>
        <end position="75"/>
    </location>
</feature>
<dbReference type="InterPro" id="IPR036259">
    <property type="entry name" value="MFS_trans_sf"/>
</dbReference>
<dbReference type="AlphaFoldDB" id="Q0RJR1"/>
<feature type="domain" description="Major facilitator superfamily (MFS) profile" evidence="6">
    <location>
        <begin position="1"/>
        <end position="153"/>
    </location>
</feature>